<name>A0A1I3IHG2_9RHOB</name>
<proteinExistence type="predicted"/>
<dbReference type="STRING" id="1114924.SAMN05216258_10756"/>
<dbReference type="PANTHER" id="PTHR43208">
    <property type="entry name" value="ABC TRANSPORTER SUBSTRATE-BINDING PROTEIN"/>
    <property type="match status" value="1"/>
</dbReference>
<dbReference type="InterPro" id="IPR052910">
    <property type="entry name" value="ABC-Purine-Binding"/>
</dbReference>
<evidence type="ECO:0000256" key="1">
    <source>
        <dbReference type="ARBA" id="ARBA00022729"/>
    </source>
</evidence>
<evidence type="ECO:0000259" key="2">
    <source>
        <dbReference type="Pfam" id="PF02608"/>
    </source>
</evidence>
<dbReference type="OrthoDB" id="149576at2"/>
<evidence type="ECO:0000313" key="4">
    <source>
        <dbReference type="Proteomes" id="UP000199377"/>
    </source>
</evidence>
<reference evidence="3 4" key="1">
    <citation type="submission" date="2016-10" db="EMBL/GenBank/DDBJ databases">
        <authorList>
            <person name="de Groot N.N."/>
        </authorList>
    </citation>
    <scope>NUCLEOTIDE SEQUENCE [LARGE SCALE GENOMIC DNA]</scope>
    <source>
        <strain evidence="3 4">CGMCC 1.11030</strain>
    </source>
</reference>
<dbReference type="RefSeq" id="WP_092860976.1">
    <property type="nucleotide sequence ID" value="NZ_FOQH01000007.1"/>
</dbReference>
<feature type="domain" description="ABC transporter substrate-binding protein PnrA-like" evidence="2">
    <location>
        <begin position="48"/>
        <end position="273"/>
    </location>
</feature>
<dbReference type="PROSITE" id="PS51318">
    <property type="entry name" value="TAT"/>
    <property type="match status" value="1"/>
</dbReference>
<gene>
    <name evidence="3" type="ORF">SAMN05216258_10756</name>
</gene>
<dbReference type="EMBL" id="FOQH01000007">
    <property type="protein sequence ID" value="SFI47356.1"/>
    <property type="molecule type" value="Genomic_DNA"/>
</dbReference>
<dbReference type="PANTHER" id="PTHR43208:SF1">
    <property type="entry name" value="ABC TRANSPORTER SUBSTRATE-BINDING PROTEIN"/>
    <property type="match status" value="1"/>
</dbReference>
<dbReference type="InterPro" id="IPR003760">
    <property type="entry name" value="PnrA-like"/>
</dbReference>
<dbReference type="Pfam" id="PF02608">
    <property type="entry name" value="Bmp"/>
    <property type="match status" value="1"/>
</dbReference>
<dbReference type="AlphaFoldDB" id="A0A1I3IHG2"/>
<organism evidence="3 4">
    <name type="scientific">Albimonas pacifica</name>
    <dbReference type="NCBI Taxonomy" id="1114924"/>
    <lineage>
        <taxon>Bacteria</taxon>
        <taxon>Pseudomonadati</taxon>
        <taxon>Pseudomonadota</taxon>
        <taxon>Alphaproteobacteria</taxon>
        <taxon>Rhodobacterales</taxon>
        <taxon>Paracoccaceae</taxon>
        <taxon>Albimonas</taxon>
    </lineage>
</organism>
<keyword evidence="1" id="KW-0732">Signal</keyword>
<dbReference type="CDD" id="cd06304">
    <property type="entry name" value="PBP1_BmpA_Med_PnrA-like"/>
    <property type="match status" value="1"/>
</dbReference>
<evidence type="ECO:0000313" key="3">
    <source>
        <dbReference type="EMBL" id="SFI47356.1"/>
    </source>
</evidence>
<keyword evidence="4" id="KW-1185">Reference proteome</keyword>
<accession>A0A1I3IHG2</accession>
<sequence length="329" mass="34838">MPITPSRRQLLAGAATLLATPAILRVRRAHAADPVKVAGVHASPVENAWNSRIHSAMQAAAADGLITYEFSEGVSATDYPRAMREYAEAGAQLVWGESYAVERDARAVATDYPETAFLMGSSGGPQGDNFGVFGTRNHEAAYLAGMLAAKMSQTGTFGSVGGYPIPEVNMLINAFRAGVSEVNPDAKFLNGFIGAWFDPAKAKEAALAQIDAGADILFGERIGTADAAKEAGIKAVGSLIDYTPRYPDTVFANAIWNYRPTIDAIVKDIAEGAATGRDYTEYSFMKYGGNELVFVESMVPADAIPAMQEKQAAIQAGAFDVPIDESEPA</sequence>
<dbReference type="GO" id="GO:0005886">
    <property type="term" value="C:plasma membrane"/>
    <property type="evidence" value="ECO:0007669"/>
    <property type="project" value="InterPro"/>
</dbReference>
<dbReference type="Proteomes" id="UP000199377">
    <property type="component" value="Unassembled WGS sequence"/>
</dbReference>
<dbReference type="Gene3D" id="3.40.50.2300">
    <property type="match status" value="2"/>
</dbReference>
<protein>
    <submittedName>
        <fullName evidence="3">Nucleoside-binding protein</fullName>
    </submittedName>
</protein>
<dbReference type="InterPro" id="IPR006311">
    <property type="entry name" value="TAT_signal"/>
</dbReference>